<evidence type="ECO:0000313" key="1">
    <source>
        <dbReference type="EMBL" id="GGA67085.1"/>
    </source>
</evidence>
<dbReference type="Proteomes" id="UP000619743">
    <property type="component" value="Unassembled WGS sequence"/>
</dbReference>
<sequence>MNNVDRELAKIAFELIGLNQFTNAKDAVRIQPNTGPAECRLAIHKHQSHFELYIRGKAAIQQFERLSRHISQDLLKLNDKPVLACRPIHPSSLNKVVEEVVIALRALNT</sequence>
<dbReference type="AlphaFoldDB" id="A0A8J2XMS6"/>
<proteinExistence type="predicted"/>
<dbReference type="EMBL" id="BMDX01000002">
    <property type="protein sequence ID" value="GGA67085.1"/>
    <property type="molecule type" value="Genomic_DNA"/>
</dbReference>
<comment type="caution">
    <text evidence="1">The sequence shown here is derived from an EMBL/GenBank/DDBJ whole genome shotgun (WGS) entry which is preliminary data.</text>
</comment>
<organism evidence="1 2">
    <name type="scientific">Neiella marina</name>
    <dbReference type="NCBI Taxonomy" id="508461"/>
    <lineage>
        <taxon>Bacteria</taxon>
        <taxon>Pseudomonadati</taxon>
        <taxon>Pseudomonadota</taxon>
        <taxon>Gammaproteobacteria</taxon>
        <taxon>Alteromonadales</taxon>
        <taxon>Echinimonadaceae</taxon>
        <taxon>Neiella</taxon>
    </lineage>
</organism>
<gene>
    <name evidence="1" type="ORF">GCM10011369_05880</name>
</gene>
<keyword evidence="2" id="KW-1185">Reference proteome</keyword>
<dbReference type="RefSeq" id="WP_087504458.1">
    <property type="nucleotide sequence ID" value="NZ_BMDX01000002.1"/>
</dbReference>
<evidence type="ECO:0000313" key="2">
    <source>
        <dbReference type="Proteomes" id="UP000619743"/>
    </source>
</evidence>
<name>A0A8J2XMS6_9GAMM</name>
<reference evidence="2" key="1">
    <citation type="journal article" date="2019" name="Int. J. Syst. Evol. Microbiol.">
        <title>The Global Catalogue of Microorganisms (GCM) 10K type strain sequencing project: providing services to taxonomists for standard genome sequencing and annotation.</title>
        <authorList>
            <consortium name="The Broad Institute Genomics Platform"/>
            <consortium name="The Broad Institute Genome Sequencing Center for Infectious Disease"/>
            <person name="Wu L."/>
            <person name="Ma J."/>
        </authorList>
    </citation>
    <scope>NUCLEOTIDE SEQUENCE [LARGE SCALE GENOMIC DNA]</scope>
    <source>
        <strain evidence="2">CGMCC 1.10130</strain>
    </source>
</reference>
<protein>
    <submittedName>
        <fullName evidence="1">Uncharacterized protein</fullName>
    </submittedName>
</protein>
<accession>A0A8J2XMS6</accession>